<dbReference type="SUPFAM" id="SSF55729">
    <property type="entry name" value="Acyl-CoA N-acyltransferases (Nat)"/>
    <property type="match status" value="1"/>
</dbReference>
<dbReference type="Gene3D" id="3.40.630.30">
    <property type="match status" value="1"/>
</dbReference>
<accession>A0A409YU10</accession>
<dbReference type="Proteomes" id="UP000284706">
    <property type="component" value="Unassembled WGS sequence"/>
</dbReference>
<dbReference type="InterPro" id="IPR052523">
    <property type="entry name" value="Trichothecene_AcTrans"/>
</dbReference>
<proteinExistence type="predicted"/>
<sequence length="260" mass="28727">MSTTTAADSTGDHVEPHIRLATPLDFDELADVALRAFIEDPVMNYFGSVKKILEIDTDVKESADRRQFYVFLLRACHYVGGRITVAVDKPEGAAKERVLAAALWLPPRKRLAAWMLPTMLKSGMFSVLKGWGWTGFVESVEKTMHHIFKSKGVKTSPDDSWYLQLAFSDPPQQGKGFMSRLVREQFAHAPDDIYTLEATTAKSRDQYAHFGFGDTTAVPLGKGKVDSRGVATVGELATGIECWAMVKVSISSIRGPNADR</sequence>
<dbReference type="PANTHER" id="PTHR42791">
    <property type="entry name" value="GNAT FAMILY ACETYLTRANSFERASE"/>
    <property type="match status" value="1"/>
</dbReference>
<dbReference type="STRING" id="231916.A0A409YU10"/>
<dbReference type="AlphaFoldDB" id="A0A409YU10"/>
<dbReference type="InterPro" id="IPR016181">
    <property type="entry name" value="Acyl_CoA_acyltransferase"/>
</dbReference>
<dbReference type="InParanoid" id="A0A409YU10"/>
<evidence type="ECO:0000313" key="2">
    <source>
        <dbReference type="Proteomes" id="UP000284706"/>
    </source>
</evidence>
<evidence type="ECO:0000313" key="1">
    <source>
        <dbReference type="EMBL" id="PPR06494.1"/>
    </source>
</evidence>
<keyword evidence="2" id="KW-1185">Reference proteome</keyword>
<gene>
    <name evidence="1" type="ORF">CVT26_004582</name>
</gene>
<name>A0A409YU10_9AGAR</name>
<dbReference type="EMBL" id="NHYE01000309">
    <property type="protein sequence ID" value="PPR06494.1"/>
    <property type="molecule type" value="Genomic_DNA"/>
</dbReference>
<reference evidence="1 2" key="1">
    <citation type="journal article" date="2018" name="Evol. Lett.">
        <title>Horizontal gene cluster transfer increased hallucinogenic mushroom diversity.</title>
        <authorList>
            <person name="Reynolds H.T."/>
            <person name="Vijayakumar V."/>
            <person name="Gluck-Thaler E."/>
            <person name="Korotkin H.B."/>
            <person name="Matheny P.B."/>
            <person name="Slot J.C."/>
        </authorList>
    </citation>
    <scope>NUCLEOTIDE SEQUENCE [LARGE SCALE GENOMIC DNA]</scope>
    <source>
        <strain evidence="1 2">SRW20</strain>
    </source>
</reference>
<organism evidence="1 2">
    <name type="scientific">Gymnopilus dilepis</name>
    <dbReference type="NCBI Taxonomy" id="231916"/>
    <lineage>
        <taxon>Eukaryota</taxon>
        <taxon>Fungi</taxon>
        <taxon>Dikarya</taxon>
        <taxon>Basidiomycota</taxon>
        <taxon>Agaricomycotina</taxon>
        <taxon>Agaricomycetes</taxon>
        <taxon>Agaricomycetidae</taxon>
        <taxon>Agaricales</taxon>
        <taxon>Agaricineae</taxon>
        <taxon>Hymenogastraceae</taxon>
        <taxon>Gymnopilus</taxon>
    </lineage>
</organism>
<evidence type="ECO:0008006" key="3">
    <source>
        <dbReference type="Google" id="ProtNLM"/>
    </source>
</evidence>
<dbReference type="OrthoDB" id="544277at2759"/>
<protein>
    <recommendedName>
        <fullName evidence="3">N-acetyltransferase domain-containing protein</fullName>
    </recommendedName>
</protein>
<dbReference type="PANTHER" id="PTHR42791:SF1">
    <property type="entry name" value="N-ACETYLTRANSFERASE DOMAIN-CONTAINING PROTEIN"/>
    <property type="match status" value="1"/>
</dbReference>
<comment type="caution">
    <text evidence="1">The sequence shown here is derived from an EMBL/GenBank/DDBJ whole genome shotgun (WGS) entry which is preliminary data.</text>
</comment>